<dbReference type="SUPFAM" id="SSF53756">
    <property type="entry name" value="UDP-Glycosyltransferase/glycogen phosphorylase"/>
    <property type="match status" value="1"/>
</dbReference>
<dbReference type="Gene3D" id="3.40.50.2000">
    <property type="entry name" value="Glycogen Phosphorylase B"/>
    <property type="match status" value="2"/>
</dbReference>
<dbReference type="RefSeq" id="WP_013875669.1">
    <property type="nucleotide sequence ID" value="NC_015658.1"/>
</dbReference>
<evidence type="ECO:0000313" key="4">
    <source>
        <dbReference type="Proteomes" id="UP000006794"/>
    </source>
</evidence>
<dbReference type="GO" id="GO:0016757">
    <property type="term" value="F:glycosyltransferase activity"/>
    <property type="evidence" value="ECO:0007669"/>
    <property type="project" value="InterPro"/>
</dbReference>
<evidence type="ECO:0000313" key="3">
    <source>
        <dbReference type="EMBL" id="AEH38941.1"/>
    </source>
</evidence>
<dbReference type="AlphaFoldDB" id="F8DD54"/>
<dbReference type="EMBL" id="CP002840">
    <property type="protein sequence ID" value="AEH38941.1"/>
    <property type="molecule type" value="Genomic_DNA"/>
</dbReference>
<dbReference type="CDD" id="cd03801">
    <property type="entry name" value="GT4_PimA-like"/>
    <property type="match status" value="1"/>
</dbReference>
<dbReference type="InterPro" id="IPR028098">
    <property type="entry name" value="Glyco_trans_4-like_N"/>
</dbReference>
<gene>
    <name evidence="3" type="ordered locus">Halxa_0338</name>
</gene>
<sequence>MYVLSGQLGAGGVPKVIYNVTTNLRESVEEIRIAYLGGNDDSVTRFRDAGLEVECLGEKFPDVRHPVRLNRSLREFAPDIVHTHMGAASLLGRSVGQLRDTAIVSTMHNLYRERAFAARAMDYPTSPLADAIVSVSRSVQKSLPERFGIGARSTVIHNCIDVDAVVRRGQATGDDVAWAADVPEGPLIACVARMSEKKGQHHLIRAFQSVLEEYPNAQLALTGWSDYKRKLIELAKNLDIDDHVHFLGKVPNPYTVYSAADIIAFPSKFEGFSIGMLEAMAFGKPIVATGIGPFREALGADHEYATPEHPLDLADLIVTYLSDDDLAAERGRKAQNRVRNKFSGSVGAEKHYQLYQELRT</sequence>
<evidence type="ECO:0000259" key="2">
    <source>
        <dbReference type="Pfam" id="PF13439"/>
    </source>
</evidence>
<dbReference type="Pfam" id="PF13439">
    <property type="entry name" value="Glyco_transf_4"/>
    <property type="match status" value="1"/>
</dbReference>
<keyword evidence="3" id="KW-0614">Plasmid</keyword>
<dbReference type="KEGG" id="hxa:Halxa_0338"/>
<evidence type="ECO:0000259" key="1">
    <source>
        <dbReference type="Pfam" id="PF00534"/>
    </source>
</evidence>
<feature type="domain" description="Glycosyl transferase family 1" evidence="1">
    <location>
        <begin position="184"/>
        <end position="336"/>
    </location>
</feature>
<feature type="domain" description="Glycosyltransferase subfamily 4-like N-terminal" evidence="2">
    <location>
        <begin position="11"/>
        <end position="163"/>
    </location>
</feature>
<dbReference type="InterPro" id="IPR001296">
    <property type="entry name" value="Glyco_trans_1"/>
</dbReference>
<dbReference type="HOGENOM" id="CLU_009583_0_1_2"/>
<organism evidence="3 4">
    <name type="scientific">Halopiger xanaduensis (strain DSM 18323 / JCM 14033 / SH-6)</name>
    <dbReference type="NCBI Taxonomy" id="797210"/>
    <lineage>
        <taxon>Archaea</taxon>
        <taxon>Methanobacteriati</taxon>
        <taxon>Methanobacteriota</taxon>
        <taxon>Stenosarchaea group</taxon>
        <taxon>Halobacteria</taxon>
        <taxon>Halobacteriales</taxon>
        <taxon>Natrialbaceae</taxon>
        <taxon>Halopiger</taxon>
    </lineage>
</organism>
<proteinExistence type="predicted"/>
<geneLocation type="plasmid" evidence="3 4">
    <name>pHALXA01</name>
</geneLocation>
<dbReference type="GeneID" id="10795209"/>
<reference evidence="4" key="1">
    <citation type="journal article" date="2012" name="Stand. Genomic Sci.">
        <title>Complete genome sequence of Halopiger xanaduensis type strain (SH-6(T)).</title>
        <authorList>
            <person name="Anderson I."/>
            <person name="Tindall B.J."/>
            <person name="Rohde M."/>
            <person name="Lucas S."/>
            <person name="Han J."/>
            <person name="Lapidus A."/>
            <person name="Cheng J.F."/>
            <person name="Goodwin L."/>
            <person name="Pitluck S."/>
            <person name="Peters L."/>
            <person name="Pati A."/>
            <person name="Mikhailova N."/>
            <person name="Pagani I."/>
            <person name="Teshima H."/>
            <person name="Han C."/>
            <person name="Tapia R."/>
            <person name="Land M."/>
            <person name="Woyke T."/>
            <person name="Klenk H.P."/>
            <person name="Kyrpides N."/>
            <person name="Ivanova N."/>
        </authorList>
    </citation>
    <scope>NUCLEOTIDE SEQUENCE [LARGE SCALE GENOMIC DNA]</scope>
    <source>
        <strain evidence="4">DSM 18323 / JCM 14033 / SH-6</strain>
        <plasmid evidence="4">Plasmid pHALXA01</plasmid>
    </source>
</reference>
<protein>
    <submittedName>
        <fullName evidence="3">Glycosyl transferase group 1</fullName>
    </submittedName>
</protein>
<accession>F8DD54</accession>
<name>F8DD54_HALXS</name>
<dbReference type="OrthoDB" id="132546at2157"/>
<dbReference type="PANTHER" id="PTHR12526">
    <property type="entry name" value="GLYCOSYLTRANSFERASE"/>
    <property type="match status" value="1"/>
</dbReference>
<dbReference type="Proteomes" id="UP000006794">
    <property type="component" value="Plasmid pHALXA01"/>
</dbReference>
<keyword evidence="3" id="KW-0808">Transferase</keyword>
<keyword evidence="4" id="KW-1185">Reference proteome</keyword>
<dbReference type="Pfam" id="PF00534">
    <property type="entry name" value="Glycos_transf_1"/>
    <property type="match status" value="1"/>
</dbReference>